<feature type="chain" id="PRO_5047376758" description="Lipoprotein" evidence="1">
    <location>
        <begin position="19"/>
        <end position="225"/>
    </location>
</feature>
<dbReference type="RefSeq" id="WP_321544810.1">
    <property type="nucleotide sequence ID" value="NZ_JAXIVS010000002.1"/>
</dbReference>
<organism evidence="2 3">
    <name type="scientific">Hyalangium rubrum</name>
    <dbReference type="NCBI Taxonomy" id="3103134"/>
    <lineage>
        <taxon>Bacteria</taxon>
        <taxon>Pseudomonadati</taxon>
        <taxon>Myxococcota</taxon>
        <taxon>Myxococcia</taxon>
        <taxon>Myxococcales</taxon>
        <taxon>Cystobacterineae</taxon>
        <taxon>Archangiaceae</taxon>
        <taxon>Hyalangium</taxon>
    </lineage>
</organism>
<evidence type="ECO:0000313" key="2">
    <source>
        <dbReference type="EMBL" id="MDY7226089.1"/>
    </source>
</evidence>
<dbReference type="PROSITE" id="PS51257">
    <property type="entry name" value="PROKAR_LIPOPROTEIN"/>
    <property type="match status" value="1"/>
</dbReference>
<reference evidence="2 3" key="1">
    <citation type="submission" date="2023-12" db="EMBL/GenBank/DDBJ databases">
        <title>the genome sequence of Hyalangium sp. s54d21.</title>
        <authorList>
            <person name="Zhang X."/>
        </authorList>
    </citation>
    <scope>NUCLEOTIDE SEQUENCE [LARGE SCALE GENOMIC DNA]</scope>
    <source>
        <strain evidence="3">s54d21</strain>
    </source>
</reference>
<keyword evidence="3" id="KW-1185">Reference proteome</keyword>
<keyword evidence="1" id="KW-0732">Signal</keyword>
<gene>
    <name evidence="2" type="ORF">SYV04_06825</name>
</gene>
<sequence length="225" mass="24946">MNCLLRLIAVSILLTACASAPKPENAWWKSLSGKESQDGEEEFSCRGTRAGDELDRLANCWPPGVPSLTQADVTGLESLSHAQRECLLKGMPALVAQGEARGQCHQELADVLGRRLYQYGWLKAQVAPQEEPTAPPRARLSVQLGKRYKVGPLLVTTDARPKVEPKRIVKQAQKGIPKRRWCTQATLEEIHTRVFDMAAFEHVHVELGVPDDAEARVPVLIRVKE</sequence>
<name>A0ABU5GYX9_9BACT</name>
<evidence type="ECO:0000256" key="1">
    <source>
        <dbReference type="SAM" id="SignalP"/>
    </source>
</evidence>
<dbReference type="EMBL" id="JAXIVS010000002">
    <property type="protein sequence ID" value="MDY7226089.1"/>
    <property type="molecule type" value="Genomic_DNA"/>
</dbReference>
<feature type="signal peptide" evidence="1">
    <location>
        <begin position="1"/>
        <end position="18"/>
    </location>
</feature>
<accession>A0ABU5GYX9</accession>
<proteinExistence type="predicted"/>
<protein>
    <recommendedName>
        <fullName evidence="4">Lipoprotein</fullName>
    </recommendedName>
</protein>
<comment type="caution">
    <text evidence="2">The sequence shown here is derived from an EMBL/GenBank/DDBJ whole genome shotgun (WGS) entry which is preliminary data.</text>
</comment>
<evidence type="ECO:0000313" key="3">
    <source>
        <dbReference type="Proteomes" id="UP001291309"/>
    </source>
</evidence>
<evidence type="ECO:0008006" key="4">
    <source>
        <dbReference type="Google" id="ProtNLM"/>
    </source>
</evidence>
<dbReference type="Proteomes" id="UP001291309">
    <property type="component" value="Unassembled WGS sequence"/>
</dbReference>